<evidence type="ECO:0000256" key="3">
    <source>
        <dbReference type="ARBA" id="ARBA00022804"/>
    </source>
</evidence>
<accession>A0A514CZB1</accession>
<evidence type="ECO:0000256" key="4">
    <source>
        <dbReference type="ARBA" id="ARBA00022844"/>
    </source>
</evidence>
<keyword evidence="2" id="KW-0945">Host-virus interaction</keyword>
<gene>
    <name evidence="8" type="ORF">H4Bulk46294e4103_000003</name>
</gene>
<keyword evidence="4" id="KW-0946">Virion</keyword>
<evidence type="ECO:0000256" key="2">
    <source>
        <dbReference type="ARBA" id="ARBA00022581"/>
    </source>
</evidence>
<evidence type="ECO:0000256" key="5">
    <source>
        <dbReference type="ARBA" id="ARBA00023104"/>
    </source>
</evidence>
<evidence type="ECO:0000256" key="1">
    <source>
        <dbReference type="ARBA" id="ARBA00004328"/>
    </source>
</evidence>
<name>A0A514CZB1_9VIRU</name>
<dbReference type="InterPro" id="IPR005563">
    <property type="entry name" value="A_protein"/>
</dbReference>
<proteinExistence type="inferred from homology"/>
<evidence type="ECO:0000256" key="7">
    <source>
        <dbReference type="ARBA" id="ARBA00035110"/>
    </source>
</evidence>
<evidence type="ECO:0000256" key="6">
    <source>
        <dbReference type="ARBA" id="ARBA00023296"/>
    </source>
</evidence>
<comment type="subcellular location">
    <subcellularLocation>
        <location evidence="1">Virion</location>
    </subcellularLocation>
</comment>
<comment type="similarity">
    <text evidence="7">Belongs to the Leviviricetes maturation protein family.</text>
</comment>
<keyword evidence="6" id="KW-1160">Virus entry into host cell</keyword>
<evidence type="ECO:0000313" key="8">
    <source>
        <dbReference type="EMBL" id="QDH86685.1"/>
    </source>
</evidence>
<dbReference type="GO" id="GO:0039666">
    <property type="term" value="P:virion attachment to host cell pilus"/>
    <property type="evidence" value="ECO:0007669"/>
    <property type="project" value="UniProtKB-KW"/>
</dbReference>
<keyword evidence="3" id="KW-1161">Viral attachment to host cell</keyword>
<keyword evidence="5" id="KW-1175">Viral attachment to host cell pilus</keyword>
<dbReference type="GO" id="GO:0044423">
    <property type="term" value="C:virion component"/>
    <property type="evidence" value="ECO:0007669"/>
    <property type="project" value="UniProtKB-KW"/>
</dbReference>
<reference evidence="8" key="1">
    <citation type="submission" date="2019-05" db="EMBL/GenBank/DDBJ databases">
        <title>Metatranscriptomic reconstruction reveals RNA viruses with the potential to shape carbon cycling in soil.</title>
        <authorList>
            <person name="Starr E.P."/>
            <person name="Nuccio E."/>
            <person name="Pett-Ridge J."/>
            <person name="Banfield J.F."/>
            <person name="Firestone M.K."/>
        </authorList>
    </citation>
    <scope>NUCLEOTIDE SEQUENCE</scope>
    <source>
        <strain evidence="8">H4_Bulk_46_scaffold_294_e_4103</strain>
    </source>
</reference>
<protein>
    <recommendedName>
        <fullName evidence="9">Maturation</fullName>
    </recommendedName>
</protein>
<dbReference type="EMBL" id="MN032849">
    <property type="protein sequence ID" value="QDH86685.1"/>
    <property type="molecule type" value="Genomic_RNA"/>
</dbReference>
<dbReference type="Pfam" id="PF03863">
    <property type="entry name" value="Phage_mat-A"/>
    <property type="match status" value="1"/>
</dbReference>
<sequence length="467" mass="51530">MSVAEGQRTRTEDHLVNPVINRSYWWDSSMVPKPALPAFSPSTVTGSYRSMVDYVSAGFKRRSAAGEVINKPMYSQVLTATVTGTGPHFVNSSGGVTYHGELEGIANSTLPMNVGEAFRKVYGWASDLGLDPDWRQMSGLAATSCAARVAKPPFDGLVSLGELRETLHYLQNPFKTGLKLATSLVSGVSRLNAASKTRRVAQDFMSLYLEFRYGVRPLVKEVDQLLVHLETLVQRPKRQTARGTSSYRNAATQSLVNQDYSGLLYDSTIQVARKSSVRAGLLYEWREEVGLTDHWGFKLSDLPSAAWALMPLSFVVDWVANVGTFVSAITPRAGYNQLAEWTTTTDELLVTVQSNNYRVNVTGWSTSRAGESLATYLVRTVQRTPHLQLPSLEMRGFDTLRNDALRLLDLIGIFQQKLGSVANSAVARRAEREWAEKYAGRVADRLTHTPSGGRASWLKTHGVSIST</sequence>
<organism evidence="8">
    <name type="scientific">Leviviridae sp</name>
    <dbReference type="NCBI Taxonomy" id="2027243"/>
    <lineage>
        <taxon>Viruses</taxon>
        <taxon>Riboviria</taxon>
        <taxon>Orthornavirae</taxon>
        <taxon>Lenarviricota</taxon>
        <taxon>Leviviricetes</taxon>
        <taxon>Norzivirales</taxon>
        <taxon>Fiersviridae</taxon>
    </lineage>
</organism>
<evidence type="ECO:0008006" key="9">
    <source>
        <dbReference type="Google" id="ProtNLM"/>
    </source>
</evidence>